<dbReference type="EMBL" id="CP003326">
    <property type="protein sequence ID" value="AFS77634.1"/>
    <property type="molecule type" value="Genomic_DNA"/>
</dbReference>
<evidence type="ECO:0000313" key="2">
    <source>
        <dbReference type="EMBL" id="AFS77634.1"/>
    </source>
</evidence>
<dbReference type="OrthoDB" id="61520at2"/>
<dbReference type="AlphaFoldDB" id="K0AWM0"/>
<reference evidence="2 3" key="1">
    <citation type="journal article" date="2012" name="PLoS ONE">
        <title>The purine-utilizing bacterium Clostridium acidurici 9a: a genome-guided metabolic reconsideration.</title>
        <authorList>
            <person name="Hartwich K."/>
            <person name="Poehlein A."/>
            <person name="Daniel R."/>
        </authorList>
    </citation>
    <scope>NUCLEOTIDE SEQUENCE [LARGE SCALE GENOMIC DNA]</scope>
    <source>
        <strain evidence="3">ATCC 7906 / DSM 604 / BCRC 14475 / CIP 104303 / KCTC 5404 / NCIMB 10678 / 9a</strain>
    </source>
</reference>
<dbReference type="Proteomes" id="UP000006094">
    <property type="component" value="Chromosome"/>
</dbReference>
<protein>
    <recommendedName>
        <fullName evidence="1">Prolow-density lipoprotein receptor-related protein 1-like beta-propeller domain-containing protein</fullName>
    </recommendedName>
</protein>
<dbReference type="HOGENOM" id="CLU_040775_0_0_9"/>
<proteinExistence type="predicted"/>
<dbReference type="PATRIC" id="fig|1128398.3.peg.589"/>
<sequence length="512" mass="58907">MSIIVTICAILILPTEKSFAKEQTVKTTLPNFTVTLNGNKVNNQYRQFPLLVYKDITYFPMTWFDSRLLGIETEWSQTNGLKIEQKKITSSFEDYSTKLKNANTQYAKTLDFKITLNGKLINNSNEEYPLLSFRDVTYFPLTWKFAHNEFNWKYDWSNSKGLSINSNNKQLMTINLPKYAGENSVAMYDGYYYFVETVDHTNNIYRVHGSNTTKKELVYSYEIDPHYGFQNLLKFEIKNGELWFSYHYGGAVMGSDIFCKINNDGKATEEYRGHINFIEVIPEGTLALSQPPTAQGSMLIYIPKGKNYEEGKRIGDTGLLYRSKISLQGDNVYVLGAKYPFEGEKVHKIYKVNINTNETLQITDFGVESLKVINNKLYYVKSIDKHLYSSNLDGTSEKKLSDNSLPEYDAWYEELNGNVYYATSNEENKQSIYKVEMDKEDSLLLKEKVDRVEILSGKLIAKLVSGEDYGIKIFDENGQMVLTVTDEVSDFFAHKDNILMILAKNKSVKLIK</sequence>
<dbReference type="InterPro" id="IPR011042">
    <property type="entry name" value="6-blade_b-propeller_TolB-like"/>
</dbReference>
<feature type="domain" description="Prolow-density lipoprotein receptor-related protein 1-like beta-propeller" evidence="1">
    <location>
        <begin position="345"/>
        <end position="491"/>
    </location>
</feature>
<dbReference type="RefSeq" id="WP_014966771.1">
    <property type="nucleotide sequence ID" value="NC_018664.1"/>
</dbReference>
<dbReference type="STRING" id="1128398.Curi_c05600"/>
<dbReference type="Pfam" id="PF16472">
    <property type="entry name" value="DUF5050"/>
    <property type="match status" value="1"/>
</dbReference>
<name>K0AWM0_GOTA9</name>
<accession>K0AWM0</accession>
<organism evidence="2 3">
    <name type="scientific">Gottschalkia acidurici (strain ATCC 7906 / DSM 604 / BCRC 14475 / CIP 104303 / KCTC 5404 / NCIMB 10678 / 9a)</name>
    <name type="common">Clostridium acidurici</name>
    <dbReference type="NCBI Taxonomy" id="1128398"/>
    <lineage>
        <taxon>Bacteria</taxon>
        <taxon>Bacillati</taxon>
        <taxon>Bacillota</taxon>
        <taxon>Tissierellia</taxon>
        <taxon>Tissierellales</taxon>
        <taxon>Gottschalkiaceae</taxon>
        <taxon>Gottschalkia</taxon>
    </lineage>
</organism>
<keyword evidence="3" id="KW-1185">Reference proteome</keyword>
<gene>
    <name evidence="2" type="ordered locus">Curi_c05600</name>
</gene>
<evidence type="ECO:0000259" key="1">
    <source>
        <dbReference type="Pfam" id="PF16472"/>
    </source>
</evidence>
<dbReference type="InterPro" id="IPR032485">
    <property type="entry name" value="LRP1-like_beta_prop"/>
</dbReference>
<dbReference type="Gene3D" id="2.120.10.30">
    <property type="entry name" value="TolB, C-terminal domain"/>
    <property type="match status" value="1"/>
</dbReference>
<evidence type="ECO:0000313" key="3">
    <source>
        <dbReference type="Proteomes" id="UP000006094"/>
    </source>
</evidence>
<dbReference type="SUPFAM" id="SSF69304">
    <property type="entry name" value="Tricorn protease N-terminal domain"/>
    <property type="match status" value="1"/>
</dbReference>
<dbReference type="eggNOG" id="ENOG50308RU">
    <property type="taxonomic scope" value="Bacteria"/>
</dbReference>
<dbReference type="KEGG" id="cad:Curi_c05600"/>